<organism evidence="1 2">
    <name type="scientific">Artemia franciscana</name>
    <name type="common">Brine shrimp</name>
    <name type="synonym">Artemia sanfranciscana</name>
    <dbReference type="NCBI Taxonomy" id="6661"/>
    <lineage>
        <taxon>Eukaryota</taxon>
        <taxon>Metazoa</taxon>
        <taxon>Ecdysozoa</taxon>
        <taxon>Arthropoda</taxon>
        <taxon>Crustacea</taxon>
        <taxon>Branchiopoda</taxon>
        <taxon>Anostraca</taxon>
        <taxon>Artemiidae</taxon>
        <taxon>Artemia</taxon>
    </lineage>
</organism>
<protein>
    <recommendedName>
        <fullName evidence="3">Reverse transcriptase domain-containing protein</fullName>
    </recommendedName>
</protein>
<gene>
    <name evidence="1" type="ORF">QYM36_003491</name>
</gene>
<sequence length="102" mass="11276">MRNALKEDDGVAFSLQEEITDIGYAYDGTLLTDSTQKAQNMIKRVAKMASKTGLTISIPKEMYLSTKEKTSIYIGGEPTERVEEFKYLGSSIDAKRGATSEI</sequence>
<proteinExistence type="predicted"/>
<evidence type="ECO:0000313" key="1">
    <source>
        <dbReference type="EMBL" id="KAK2721231.1"/>
    </source>
</evidence>
<evidence type="ECO:0008006" key="3">
    <source>
        <dbReference type="Google" id="ProtNLM"/>
    </source>
</evidence>
<reference evidence="1" key="1">
    <citation type="submission" date="2023-07" db="EMBL/GenBank/DDBJ databases">
        <title>Chromosome-level genome assembly of Artemia franciscana.</title>
        <authorList>
            <person name="Jo E."/>
        </authorList>
    </citation>
    <scope>NUCLEOTIDE SEQUENCE</scope>
    <source>
        <tissue evidence="1">Whole body</tissue>
    </source>
</reference>
<dbReference type="Proteomes" id="UP001187531">
    <property type="component" value="Unassembled WGS sequence"/>
</dbReference>
<comment type="caution">
    <text evidence="1">The sequence shown here is derived from an EMBL/GenBank/DDBJ whole genome shotgun (WGS) entry which is preliminary data.</text>
</comment>
<dbReference type="EMBL" id="JAVRJZ010000006">
    <property type="protein sequence ID" value="KAK2721231.1"/>
    <property type="molecule type" value="Genomic_DNA"/>
</dbReference>
<name>A0AA88IBK6_ARTSF</name>
<evidence type="ECO:0000313" key="2">
    <source>
        <dbReference type="Proteomes" id="UP001187531"/>
    </source>
</evidence>
<dbReference type="AlphaFoldDB" id="A0AA88IBK6"/>
<dbReference type="PANTHER" id="PTHR47027">
    <property type="entry name" value="REVERSE TRANSCRIPTASE DOMAIN-CONTAINING PROTEIN"/>
    <property type="match status" value="1"/>
</dbReference>
<accession>A0AA88IBK6</accession>
<keyword evidence="2" id="KW-1185">Reference proteome</keyword>
<dbReference type="PANTHER" id="PTHR47027:SF20">
    <property type="entry name" value="REVERSE TRANSCRIPTASE-LIKE PROTEIN WITH RNA-DIRECTED DNA POLYMERASE DOMAIN"/>
    <property type="match status" value="1"/>
</dbReference>